<evidence type="ECO:0000313" key="2">
    <source>
        <dbReference type="Proteomes" id="UP000217790"/>
    </source>
</evidence>
<name>A0A2H3CLY4_ARMGA</name>
<evidence type="ECO:0000313" key="1">
    <source>
        <dbReference type="EMBL" id="PBK82880.1"/>
    </source>
</evidence>
<dbReference type="EMBL" id="KZ293712">
    <property type="protein sequence ID" value="PBK82880.1"/>
    <property type="molecule type" value="Genomic_DNA"/>
</dbReference>
<reference evidence="2" key="1">
    <citation type="journal article" date="2017" name="Nat. Ecol. Evol.">
        <title>Genome expansion and lineage-specific genetic innovations in the forest pathogenic fungi Armillaria.</title>
        <authorList>
            <person name="Sipos G."/>
            <person name="Prasanna A.N."/>
            <person name="Walter M.C."/>
            <person name="O'Connor E."/>
            <person name="Balint B."/>
            <person name="Krizsan K."/>
            <person name="Kiss B."/>
            <person name="Hess J."/>
            <person name="Varga T."/>
            <person name="Slot J."/>
            <person name="Riley R."/>
            <person name="Boka B."/>
            <person name="Rigling D."/>
            <person name="Barry K."/>
            <person name="Lee J."/>
            <person name="Mihaltcheva S."/>
            <person name="LaButti K."/>
            <person name="Lipzen A."/>
            <person name="Waldron R."/>
            <person name="Moloney N.M."/>
            <person name="Sperisen C."/>
            <person name="Kredics L."/>
            <person name="Vagvoelgyi C."/>
            <person name="Patrignani A."/>
            <person name="Fitzpatrick D."/>
            <person name="Nagy I."/>
            <person name="Doyle S."/>
            <person name="Anderson J.B."/>
            <person name="Grigoriev I.V."/>
            <person name="Gueldener U."/>
            <person name="Muensterkoetter M."/>
            <person name="Nagy L.G."/>
        </authorList>
    </citation>
    <scope>NUCLEOTIDE SEQUENCE [LARGE SCALE GENOMIC DNA]</scope>
    <source>
        <strain evidence="2">Ar21-2</strain>
    </source>
</reference>
<dbReference type="Proteomes" id="UP000217790">
    <property type="component" value="Unassembled WGS sequence"/>
</dbReference>
<organism evidence="1 2">
    <name type="scientific">Armillaria gallica</name>
    <name type="common">Bulbous honey fungus</name>
    <name type="synonym">Armillaria bulbosa</name>
    <dbReference type="NCBI Taxonomy" id="47427"/>
    <lineage>
        <taxon>Eukaryota</taxon>
        <taxon>Fungi</taxon>
        <taxon>Dikarya</taxon>
        <taxon>Basidiomycota</taxon>
        <taxon>Agaricomycotina</taxon>
        <taxon>Agaricomycetes</taxon>
        <taxon>Agaricomycetidae</taxon>
        <taxon>Agaricales</taxon>
        <taxon>Marasmiineae</taxon>
        <taxon>Physalacriaceae</taxon>
        <taxon>Armillaria</taxon>
    </lineage>
</organism>
<sequence>MQSKLQSSHVSFTGWPAAGDLIDTSFSSTTTISSPPAAYTPSPPSFYANKCALLLANQCLLLLSLHCCPRKTDHGTTDTMLGTATGSQDGYMRSVSTSAQSVYVYVVALGWLVVPELFCPPSRYNLVWGDLVIESS</sequence>
<dbReference type="AlphaFoldDB" id="A0A2H3CLY4"/>
<keyword evidence="2" id="KW-1185">Reference proteome</keyword>
<dbReference type="InParanoid" id="A0A2H3CLY4"/>
<accession>A0A2H3CLY4</accession>
<protein>
    <submittedName>
        <fullName evidence="1">Uncharacterized protein</fullName>
    </submittedName>
</protein>
<proteinExistence type="predicted"/>
<dbReference type="OrthoDB" id="10392015at2759"/>
<gene>
    <name evidence="1" type="ORF">ARMGADRAFT_689315</name>
</gene>